<keyword evidence="1" id="KW-0472">Membrane</keyword>
<dbReference type="Proteomes" id="UP001233172">
    <property type="component" value="Unassembled WGS sequence"/>
</dbReference>
<keyword evidence="3" id="KW-1185">Reference proteome</keyword>
<proteinExistence type="predicted"/>
<keyword evidence="1" id="KW-0812">Transmembrane</keyword>
<protein>
    <submittedName>
        <fullName evidence="2">Uncharacterized protein</fullName>
    </submittedName>
</protein>
<dbReference type="AlphaFoldDB" id="A0AAD8FA84"/>
<comment type="caution">
    <text evidence="2">The sequence shown here is derived from an EMBL/GenBank/DDBJ whole genome shotgun (WGS) entry which is preliminary data.</text>
</comment>
<gene>
    <name evidence="2" type="ORF">Bpfe_014825</name>
</gene>
<organism evidence="2 3">
    <name type="scientific">Biomphalaria pfeifferi</name>
    <name type="common">Bloodfluke planorb</name>
    <name type="synonym">Freshwater snail</name>
    <dbReference type="NCBI Taxonomy" id="112525"/>
    <lineage>
        <taxon>Eukaryota</taxon>
        <taxon>Metazoa</taxon>
        <taxon>Spiralia</taxon>
        <taxon>Lophotrochozoa</taxon>
        <taxon>Mollusca</taxon>
        <taxon>Gastropoda</taxon>
        <taxon>Heterobranchia</taxon>
        <taxon>Euthyneura</taxon>
        <taxon>Panpulmonata</taxon>
        <taxon>Hygrophila</taxon>
        <taxon>Lymnaeoidea</taxon>
        <taxon>Planorbidae</taxon>
        <taxon>Biomphalaria</taxon>
    </lineage>
</organism>
<name>A0AAD8FA84_BIOPF</name>
<feature type="transmembrane region" description="Helical" evidence="1">
    <location>
        <begin position="44"/>
        <end position="62"/>
    </location>
</feature>
<reference evidence="2" key="1">
    <citation type="journal article" date="2023" name="PLoS Negl. Trop. Dis.">
        <title>A genome sequence for Biomphalaria pfeifferi, the major vector snail for the human-infecting parasite Schistosoma mansoni.</title>
        <authorList>
            <person name="Bu L."/>
            <person name="Lu L."/>
            <person name="Laidemitt M.R."/>
            <person name="Zhang S.M."/>
            <person name="Mutuku M."/>
            <person name="Mkoji G."/>
            <person name="Steinauer M."/>
            <person name="Loker E.S."/>
        </authorList>
    </citation>
    <scope>NUCLEOTIDE SEQUENCE</scope>
    <source>
        <strain evidence="2">KasaAsao</strain>
    </source>
</reference>
<dbReference type="EMBL" id="JASAOG010000067">
    <property type="protein sequence ID" value="KAK0055759.1"/>
    <property type="molecule type" value="Genomic_DNA"/>
</dbReference>
<sequence length="63" mass="6946">AKFWNTPLVTVGGTALDFIFLKTTTYPTTTRVGVISINGALGEYLIQPCLVLMLYLVSFEFLS</sequence>
<accession>A0AAD8FA84</accession>
<evidence type="ECO:0000256" key="1">
    <source>
        <dbReference type="SAM" id="Phobius"/>
    </source>
</evidence>
<evidence type="ECO:0000313" key="3">
    <source>
        <dbReference type="Proteomes" id="UP001233172"/>
    </source>
</evidence>
<reference evidence="2" key="2">
    <citation type="submission" date="2023-04" db="EMBL/GenBank/DDBJ databases">
        <authorList>
            <person name="Bu L."/>
            <person name="Lu L."/>
            <person name="Laidemitt M.R."/>
            <person name="Zhang S.M."/>
            <person name="Mutuku M."/>
            <person name="Mkoji G."/>
            <person name="Steinauer M."/>
            <person name="Loker E.S."/>
        </authorList>
    </citation>
    <scope>NUCLEOTIDE SEQUENCE</scope>
    <source>
        <strain evidence="2">KasaAsao</strain>
        <tissue evidence="2">Whole Snail</tissue>
    </source>
</reference>
<feature type="non-terminal residue" evidence="2">
    <location>
        <position position="1"/>
    </location>
</feature>
<evidence type="ECO:0000313" key="2">
    <source>
        <dbReference type="EMBL" id="KAK0055759.1"/>
    </source>
</evidence>
<keyword evidence="1" id="KW-1133">Transmembrane helix</keyword>